<evidence type="ECO:0000256" key="9">
    <source>
        <dbReference type="RuleBase" id="RU000461"/>
    </source>
</evidence>
<keyword evidence="10" id="KW-0732">Signal</keyword>
<keyword evidence="5 9" id="KW-0560">Oxidoreductase</keyword>
<dbReference type="InterPro" id="IPR017972">
    <property type="entry name" value="Cyt_P450_CS"/>
</dbReference>
<reference evidence="11" key="2">
    <citation type="journal article" date="2014" name="BMC Genomics">
        <title>A genomic perspective to assessing quality of mass-reared SIT flies used in Mediterranean fruit fly (Ceratitis capitata) eradication in California.</title>
        <authorList>
            <person name="Calla B."/>
            <person name="Hall B."/>
            <person name="Hou S."/>
            <person name="Geib S.M."/>
        </authorList>
    </citation>
    <scope>NUCLEOTIDE SEQUENCE</scope>
</reference>
<name>W8BEC3_CERCA</name>
<dbReference type="OrthoDB" id="1470350at2759"/>
<dbReference type="EMBL" id="GAMC01006915">
    <property type="protein sequence ID" value="JAB99640.1"/>
    <property type="molecule type" value="mRNA"/>
</dbReference>
<evidence type="ECO:0000256" key="6">
    <source>
        <dbReference type="ARBA" id="ARBA00023004"/>
    </source>
</evidence>
<evidence type="ECO:0000256" key="1">
    <source>
        <dbReference type="ARBA" id="ARBA00001971"/>
    </source>
</evidence>
<reference evidence="11" key="1">
    <citation type="submission" date="2013-07" db="EMBL/GenBank/DDBJ databases">
        <authorList>
            <person name="Geib S."/>
        </authorList>
    </citation>
    <scope>NUCLEOTIDE SEQUENCE</scope>
</reference>
<feature type="signal peptide" evidence="10">
    <location>
        <begin position="1"/>
        <end position="16"/>
    </location>
</feature>
<evidence type="ECO:0000256" key="8">
    <source>
        <dbReference type="PIRSR" id="PIRSR602401-1"/>
    </source>
</evidence>
<dbReference type="InterPro" id="IPR001128">
    <property type="entry name" value="Cyt_P450"/>
</dbReference>
<evidence type="ECO:0000256" key="3">
    <source>
        <dbReference type="ARBA" id="ARBA00022617"/>
    </source>
</evidence>
<proteinExistence type="evidence at transcript level"/>
<evidence type="ECO:0000256" key="4">
    <source>
        <dbReference type="ARBA" id="ARBA00022723"/>
    </source>
</evidence>
<sequence>MEMFAVLLLLAFSCLAALLNCAYVKYGRLYALGSRFPGPPALPLIGNALIFLGIESDEFVRRCAGLARDYGNRIRFWLGPQLNILLHDWRDVEVLLNSNKLTVKSDQYRVLSCWMHDGILLSRGRKYQQRRKLVLPTFHFKMLEEFLPCFQEHTAILMAQIRAKCANGKPFEFLPLLGLCMLDTICDTAMGVQIHSQRNADCEYVKALRSLTEILHLRMFDIKYYFRFIFRWTSKAAEAKRALRIMEDFAEKVILQRRKELMHAPLAQQSLPEEDQLIGMKRKRNFLDILLNSSIDGKPLSNTDIREEVNVFMFAGHDTLSSALMFFFYCIFTNKDCERKCYEEICSAFGSDGNVIEMKRERLNQLHYVELCIKETLRMYPPAPLIGRKAVEEVTINENIIPAGANIGFSPYIFGRKSEVYAEPNTFKPSRFDMRTRANSTEPQPCILTSFSAGPRSCVGQKYAMLQLKVVIVNVLLNFQMEYVGDVMQEPMLSSEVTLGTKEPLMFIARARGTEIVR</sequence>
<dbReference type="InterPro" id="IPR002401">
    <property type="entry name" value="Cyt_P450_E_grp-I"/>
</dbReference>
<gene>
    <name evidence="11" type="primary">CP4D1</name>
</gene>
<dbReference type="AlphaFoldDB" id="W8BEC3"/>
<comment type="cofactor">
    <cofactor evidence="1 8">
        <name>heme</name>
        <dbReference type="ChEBI" id="CHEBI:30413"/>
    </cofactor>
</comment>
<evidence type="ECO:0000256" key="10">
    <source>
        <dbReference type="SAM" id="SignalP"/>
    </source>
</evidence>
<dbReference type="GeneID" id="101459560"/>
<keyword evidence="6 8" id="KW-0408">Iron</keyword>
<dbReference type="InterPro" id="IPR050196">
    <property type="entry name" value="Cytochrome_P450_Monoox"/>
</dbReference>
<dbReference type="Pfam" id="PF00067">
    <property type="entry name" value="p450"/>
    <property type="match status" value="1"/>
</dbReference>
<dbReference type="PANTHER" id="PTHR24291">
    <property type="entry name" value="CYTOCHROME P450 FAMILY 4"/>
    <property type="match status" value="1"/>
</dbReference>
<keyword evidence="7 9" id="KW-0503">Monooxygenase</keyword>
<dbReference type="GO" id="GO:0005506">
    <property type="term" value="F:iron ion binding"/>
    <property type="evidence" value="ECO:0007669"/>
    <property type="project" value="InterPro"/>
</dbReference>
<dbReference type="PRINTS" id="PR00385">
    <property type="entry name" value="P450"/>
</dbReference>
<dbReference type="KEGG" id="ccat:101459560"/>
<dbReference type="SUPFAM" id="SSF48264">
    <property type="entry name" value="Cytochrome P450"/>
    <property type="match status" value="1"/>
</dbReference>
<evidence type="ECO:0000256" key="7">
    <source>
        <dbReference type="ARBA" id="ARBA00023033"/>
    </source>
</evidence>
<feature type="binding site" description="axial binding residue" evidence="8">
    <location>
        <position position="458"/>
    </location>
    <ligand>
        <name>heme</name>
        <dbReference type="ChEBI" id="CHEBI:30413"/>
    </ligand>
    <ligandPart>
        <name>Fe</name>
        <dbReference type="ChEBI" id="CHEBI:18248"/>
    </ligandPart>
</feature>
<accession>W8BEC3</accession>
<dbReference type="InterPro" id="IPR036396">
    <property type="entry name" value="Cyt_P450_sf"/>
</dbReference>
<evidence type="ECO:0000256" key="5">
    <source>
        <dbReference type="ARBA" id="ARBA00023002"/>
    </source>
</evidence>
<protein>
    <submittedName>
        <fullName evidence="11">Cytochrome P450 4d1</fullName>
    </submittedName>
</protein>
<feature type="chain" id="PRO_5004906356" evidence="10">
    <location>
        <begin position="17"/>
        <end position="518"/>
    </location>
</feature>
<dbReference type="PROSITE" id="PS00086">
    <property type="entry name" value="CYTOCHROME_P450"/>
    <property type="match status" value="1"/>
</dbReference>
<dbReference type="GO" id="GO:0016705">
    <property type="term" value="F:oxidoreductase activity, acting on paired donors, with incorporation or reduction of molecular oxygen"/>
    <property type="evidence" value="ECO:0007669"/>
    <property type="project" value="InterPro"/>
</dbReference>
<dbReference type="PRINTS" id="PR00463">
    <property type="entry name" value="EP450I"/>
</dbReference>
<comment type="similarity">
    <text evidence="2 9">Belongs to the cytochrome P450 family.</text>
</comment>
<dbReference type="PANTHER" id="PTHR24291:SF203">
    <property type="entry name" value="CYTOCHROME P450 4D1-RELATED"/>
    <property type="match status" value="1"/>
</dbReference>
<keyword evidence="3 8" id="KW-0349">Heme</keyword>
<dbReference type="Gene3D" id="1.10.630.10">
    <property type="entry name" value="Cytochrome P450"/>
    <property type="match status" value="1"/>
</dbReference>
<dbReference type="GO" id="GO:0004497">
    <property type="term" value="F:monooxygenase activity"/>
    <property type="evidence" value="ECO:0007669"/>
    <property type="project" value="UniProtKB-KW"/>
</dbReference>
<organism evidence="11">
    <name type="scientific">Ceratitis capitata</name>
    <name type="common">Mediterranean fruit fly</name>
    <name type="synonym">Tephritis capitata</name>
    <dbReference type="NCBI Taxonomy" id="7213"/>
    <lineage>
        <taxon>Eukaryota</taxon>
        <taxon>Metazoa</taxon>
        <taxon>Ecdysozoa</taxon>
        <taxon>Arthropoda</taxon>
        <taxon>Hexapoda</taxon>
        <taxon>Insecta</taxon>
        <taxon>Pterygota</taxon>
        <taxon>Neoptera</taxon>
        <taxon>Endopterygota</taxon>
        <taxon>Diptera</taxon>
        <taxon>Brachycera</taxon>
        <taxon>Muscomorpha</taxon>
        <taxon>Tephritoidea</taxon>
        <taxon>Tephritidae</taxon>
        <taxon>Ceratitis</taxon>
        <taxon>Ceratitis</taxon>
    </lineage>
</organism>
<evidence type="ECO:0000256" key="2">
    <source>
        <dbReference type="ARBA" id="ARBA00010617"/>
    </source>
</evidence>
<keyword evidence="4 8" id="KW-0479">Metal-binding</keyword>
<dbReference type="GO" id="GO:0020037">
    <property type="term" value="F:heme binding"/>
    <property type="evidence" value="ECO:0007669"/>
    <property type="project" value="InterPro"/>
</dbReference>
<evidence type="ECO:0000313" key="11">
    <source>
        <dbReference type="EMBL" id="JAB99640.1"/>
    </source>
</evidence>
<dbReference type="CDD" id="cd20628">
    <property type="entry name" value="CYP4"/>
    <property type="match status" value="1"/>
</dbReference>